<reference evidence="1 2" key="1">
    <citation type="journal article" date="2019" name="Emerg. Microbes Infect.">
        <title>Comprehensive subspecies identification of 175 nontuberculous mycobacteria species based on 7547 genomic profiles.</title>
        <authorList>
            <person name="Matsumoto Y."/>
            <person name="Kinjo T."/>
            <person name="Motooka D."/>
            <person name="Nabeya D."/>
            <person name="Jung N."/>
            <person name="Uechi K."/>
            <person name="Horii T."/>
            <person name="Iida T."/>
            <person name="Fujita J."/>
            <person name="Nakamura S."/>
        </authorList>
    </citation>
    <scope>NUCLEOTIDE SEQUENCE [LARGE SCALE GENOMIC DNA]</scope>
    <source>
        <strain evidence="1 2">JCM 12688</strain>
    </source>
</reference>
<protein>
    <submittedName>
        <fullName evidence="1">Uncharacterized protein</fullName>
    </submittedName>
</protein>
<dbReference type="EMBL" id="AP022608">
    <property type="protein sequence ID" value="BBZ16234.1"/>
    <property type="molecule type" value="Genomic_DNA"/>
</dbReference>
<gene>
    <name evidence="1" type="ORF">MGAD_05690</name>
</gene>
<accession>A0A7I7WFE5</accession>
<dbReference type="Proteomes" id="UP000466187">
    <property type="component" value="Chromosome"/>
</dbReference>
<sequence>MSERTNGDTLASSDRVAMMPTVQPAAGGTHLKAEVRRAFAVLAELAGLVTVIKREDMRSTREIGVTGYQTGPVYFSPGP</sequence>
<dbReference type="KEGG" id="mgad:MGAD_05690"/>
<dbReference type="AlphaFoldDB" id="A0A7I7WFE5"/>
<evidence type="ECO:0000313" key="1">
    <source>
        <dbReference type="EMBL" id="BBZ16234.1"/>
    </source>
</evidence>
<organism evidence="1 2">
    <name type="scientific">Mycolicibacterium gadium</name>
    <name type="common">Mycobacterium gadium</name>
    <dbReference type="NCBI Taxonomy" id="1794"/>
    <lineage>
        <taxon>Bacteria</taxon>
        <taxon>Bacillati</taxon>
        <taxon>Actinomycetota</taxon>
        <taxon>Actinomycetes</taxon>
        <taxon>Mycobacteriales</taxon>
        <taxon>Mycobacteriaceae</taxon>
        <taxon>Mycolicibacterium</taxon>
    </lineage>
</organism>
<name>A0A7I7WFE5_MYCGU</name>
<evidence type="ECO:0000313" key="2">
    <source>
        <dbReference type="Proteomes" id="UP000466187"/>
    </source>
</evidence>
<proteinExistence type="predicted"/>